<evidence type="ECO:0000313" key="2">
    <source>
        <dbReference type="EMBL" id="ALC39194.1"/>
    </source>
</evidence>
<keyword evidence="3" id="KW-1185">Reference proteome</keyword>
<feature type="region of interest" description="Disordered" evidence="1">
    <location>
        <begin position="86"/>
        <end position="115"/>
    </location>
</feature>
<dbReference type="OrthoDB" id="8117310at2759"/>
<feature type="compositionally biased region" description="Polar residues" evidence="1">
    <location>
        <begin position="93"/>
        <end position="102"/>
    </location>
</feature>
<accession>A0A0M5J3T6</accession>
<sequence>MSHSGRSSSQISIYNYPDHLNPFHDDDNHKRLRFWNLSKSNDDRRRRSFSIGHLRDMWYALNCFCVPTHLFNTCSIIYRAFRSFSPKKKKSSTLGIQKTSESPPMLRRDLDPNCY</sequence>
<organism evidence="2 3">
    <name type="scientific">Drosophila busckii</name>
    <name type="common">Fruit fly</name>
    <dbReference type="NCBI Taxonomy" id="30019"/>
    <lineage>
        <taxon>Eukaryota</taxon>
        <taxon>Metazoa</taxon>
        <taxon>Ecdysozoa</taxon>
        <taxon>Arthropoda</taxon>
        <taxon>Hexapoda</taxon>
        <taxon>Insecta</taxon>
        <taxon>Pterygota</taxon>
        <taxon>Neoptera</taxon>
        <taxon>Endopterygota</taxon>
        <taxon>Diptera</taxon>
        <taxon>Brachycera</taxon>
        <taxon>Muscomorpha</taxon>
        <taxon>Ephydroidea</taxon>
        <taxon>Drosophilidae</taxon>
        <taxon>Drosophila</taxon>
    </lineage>
</organism>
<dbReference type="OMA" id="THLFNTC"/>
<feature type="non-terminal residue" evidence="2">
    <location>
        <position position="115"/>
    </location>
</feature>
<evidence type="ECO:0000313" key="3">
    <source>
        <dbReference type="Proteomes" id="UP000494163"/>
    </source>
</evidence>
<dbReference type="STRING" id="30019.A0A0M5J3T6"/>
<dbReference type="AlphaFoldDB" id="A0A0M5J3T6"/>
<evidence type="ECO:0000256" key="1">
    <source>
        <dbReference type="SAM" id="MobiDB-lite"/>
    </source>
</evidence>
<proteinExistence type="predicted"/>
<feature type="compositionally biased region" description="Basic and acidic residues" evidence="1">
    <location>
        <begin position="106"/>
        <end position="115"/>
    </location>
</feature>
<dbReference type="Proteomes" id="UP000494163">
    <property type="component" value="Chromosome 2L"/>
</dbReference>
<gene>
    <name evidence="2" type="ORF">Dbus_chr2Lg1279</name>
</gene>
<name>A0A0M5J3T6_DROBS</name>
<reference evidence="2 3" key="1">
    <citation type="submission" date="2015-08" db="EMBL/GenBank/DDBJ databases">
        <title>Ancestral chromatin configuration constrains chromatin evolution on differentiating sex chromosomes in Drosophila.</title>
        <authorList>
            <person name="Zhou Q."/>
            <person name="Bachtrog D."/>
        </authorList>
    </citation>
    <scope>NUCLEOTIDE SEQUENCE [LARGE SCALE GENOMIC DNA]</scope>
    <source>
        <tissue evidence="2">Whole larvae</tissue>
    </source>
</reference>
<dbReference type="EMBL" id="CP012523">
    <property type="protein sequence ID" value="ALC39194.1"/>
    <property type="molecule type" value="Genomic_DNA"/>
</dbReference>
<protein>
    <submittedName>
        <fullName evidence="2">CG5381</fullName>
    </submittedName>
</protein>